<keyword evidence="2" id="KW-1185">Reference proteome</keyword>
<reference evidence="2" key="1">
    <citation type="journal article" date="2019" name="Int. J. Syst. Evol. Microbiol.">
        <title>The Global Catalogue of Microorganisms (GCM) 10K type strain sequencing project: providing services to taxonomists for standard genome sequencing and annotation.</title>
        <authorList>
            <consortium name="The Broad Institute Genomics Platform"/>
            <consortium name="The Broad Institute Genome Sequencing Center for Infectious Disease"/>
            <person name="Wu L."/>
            <person name="Ma J."/>
        </authorList>
    </citation>
    <scope>NUCLEOTIDE SEQUENCE [LARGE SCALE GENOMIC DNA]</scope>
    <source>
        <strain evidence="2">JCM 17925</strain>
    </source>
</reference>
<accession>A0ABP8KII2</accession>
<comment type="caution">
    <text evidence="1">The sequence shown here is derived from an EMBL/GenBank/DDBJ whole genome shotgun (WGS) entry which is preliminary data.</text>
</comment>
<name>A0ABP8KII2_9BACT</name>
<evidence type="ECO:0008006" key="3">
    <source>
        <dbReference type="Google" id="ProtNLM"/>
    </source>
</evidence>
<protein>
    <recommendedName>
        <fullName evidence="3">Carboxypeptidase regulatory-like domain-containing protein</fullName>
    </recommendedName>
</protein>
<proteinExistence type="predicted"/>
<dbReference type="EMBL" id="BAABHB010000005">
    <property type="protein sequence ID" value="GAA4407579.1"/>
    <property type="molecule type" value="Genomic_DNA"/>
</dbReference>
<evidence type="ECO:0000313" key="2">
    <source>
        <dbReference type="Proteomes" id="UP001500936"/>
    </source>
</evidence>
<dbReference type="Proteomes" id="UP001500936">
    <property type="component" value="Unassembled WGS sequence"/>
</dbReference>
<sequence>MALVGLVLGIAYAASAQKPVAKKAASKAPFQGICGTVLFKSGNHMPGPDMPRPGTNGRPVQREILIYELTNLGQVEAGEDGFYKQVNSKLVKTAKSDKNGKFCVALPVGRYSLFVREEKGLYANLFDGESNIVPVEVKKNCKTTITFEITYAAVF</sequence>
<evidence type="ECO:0000313" key="1">
    <source>
        <dbReference type="EMBL" id="GAA4407579.1"/>
    </source>
</evidence>
<dbReference type="RefSeq" id="WP_345268194.1">
    <property type="nucleotide sequence ID" value="NZ_BAABHB010000005.1"/>
</dbReference>
<gene>
    <name evidence="1" type="ORF">GCM10023187_28350</name>
</gene>
<organism evidence="1 2">
    <name type="scientific">Nibrella viscosa</name>
    <dbReference type="NCBI Taxonomy" id="1084524"/>
    <lineage>
        <taxon>Bacteria</taxon>
        <taxon>Pseudomonadati</taxon>
        <taxon>Bacteroidota</taxon>
        <taxon>Cytophagia</taxon>
        <taxon>Cytophagales</taxon>
        <taxon>Spirosomataceae</taxon>
        <taxon>Nibrella</taxon>
    </lineage>
</organism>